<proteinExistence type="predicted"/>
<dbReference type="RefSeq" id="WP_318655212.1">
    <property type="nucleotide sequence ID" value="NZ_CP136863.1"/>
</dbReference>
<evidence type="ECO:0000313" key="2">
    <source>
        <dbReference type="EMBL" id="WOJ91786.1"/>
    </source>
</evidence>
<keyword evidence="1" id="KW-0472">Membrane</keyword>
<gene>
    <name evidence="2" type="ORF">RZS28_18835</name>
</gene>
<keyword evidence="1" id="KW-0812">Transmembrane</keyword>
<organism evidence="2 3">
    <name type="scientific">Methylocapsa polymorpha</name>
    <dbReference type="NCBI Taxonomy" id="3080828"/>
    <lineage>
        <taxon>Bacteria</taxon>
        <taxon>Pseudomonadati</taxon>
        <taxon>Pseudomonadota</taxon>
        <taxon>Alphaproteobacteria</taxon>
        <taxon>Hyphomicrobiales</taxon>
        <taxon>Beijerinckiaceae</taxon>
        <taxon>Methylocapsa</taxon>
    </lineage>
</organism>
<keyword evidence="1" id="KW-1133">Transmembrane helix</keyword>
<dbReference type="EMBL" id="CP136863">
    <property type="protein sequence ID" value="WOJ91786.1"/>
    <property type="molecule type" value="Genomic_DNA"/>
</dbReference>
<dbReference type="Proteomes" id="UP001626536">
    <property type="component" value="Plasmid pRX1"/>
</dbReference>
<geneLocation type="plasmid" evidence="2 3">
    <name>pRX1</name>
</geneLocation>
<accession>A0ABZ0I0W9</accession>
<keyword evidence="3" id="KW-1185">Reference proteome</keyword>
<name>A0ABZ0I0W9_9HYPH</name>
<dbReference type="InterPro" id="IPR021055">
    <property type="entry name" value="T4BSS_IcmL/DotI"/>
</dbReference>
<protein>
    <submittedName>
        <fullName evidence="2">DotI/IcmL/TraM family protein</fullName>
    </submittedName>
</protein>
<keyword evidence="2" id="KW-0614">Plasmid</keyword>
<dbReference type="CDD" id="cd16385">
    <property type="entry name" value="IcmL"/>
    <property type="match status" value="1"/>
</dbReference>
<feature type="transmembrane region" description="Helical" evidence="1">
    <location>
        <begin position="21"/>
        <end position="47"/>
    </location>
</feature>
<evidence type="ECO:0000256" key="1">
    <source>
        <dbReference type="SAM" id="Phobius"/>
    </source>
</evidence>
<dbReference type="Pfam" id="PF11393">
    <property type="entry name" value="T4BSS_DotI_IcmL"/>
    <property type="match status" value="1"/>
</dbReference>
<reference evidence="2 3" key="1">
    <citation type="submission" date="2023-10" db="EMBL/GenBank/DDBJ databases">
        <title>Novel methanotroph of the genus Methylocapsa from a subarctic wetland.</title>
        <authorList>
            <person name="Belova S.E."/>
            <person name="Oshkin I.Y."/>
            <person name="Miroshnikov K."/>
            <person name="Dedysh S.N."/>
        </authorList>
    </citation>
    <scope>NUCLEOTIDE SEQUENCE [LARGE SCALE GENOMIC DNA]</scope>
    <source>
        <strain evidence="2 3">RX1</strain>
        <plasmid evidence="2 3">pRX1</plasmid>
    </source>
</reference>
<evidence type="ECO:0000313" key="3">
    <source>
        <dbReference type="Proteomes" id="UP001626536"/>
    </source>
</evidence>
<sequence>MQNEHAAVMRRLSDPDFQASLVNRSISLVLGLSLVVVVQAIAIVYIWTHPPSPRFFFVDGKHAPVPATPLDSPIVDDRQLLDWTVTAVLAPYNVNYHDYPVQLNSSGRKFTPTGWGSFAASYINGGNFEAMKKAMLLCYAQAQRAAVISEATVLNGALAYRIQFPIVQTCQNSQQQNTQKLMVSALVVRTNVEDHPDGLAIEQLVAVAQ</sequence>